<keyword evidence="3 6" id="KW-1133">Transmembrane helix</keyword>
<evidence type="ECO:0000256" key="5">
    <source>
        <dbReference type="SAM" id="MobiDB-lite"/>
    </source>
</evidence>
<dbReference type="AlphaFoldDB" id="A0A813KQS4"/>
<feature type="transmembrane region" description="Helical" evidence="6">
    <location>
        <begin position="112"/>
        <end position="132"/>
    </location>
</feature>
<evidence type="ECO:0000256" key="1">
    <source>
        <dbReference type="ARBA" id="ARBA00004141"/>
    </source>
</evidence>
<feature type="compositionally biased region" description="Polar residues" evidence="5">
    <location>
        <begin position="246"/>
        <end position="270"/>
    </location>
</feature>
<proteinExistence type="predicted"/>
<dbReference type="EMBL" id="CAJNNW010032047">
    <property type="protein sequence ID" value="CAE8710847.1"/>
    <property type="molecule type" value="Genomic_DNA"/>
</dbReference>
<comment type="caution">
    <text evidence="7">The sequence shown here is derived from an EMBL/GenBank/DDBJ whole genome shotgun (WGS) entry which is preliminary data.</text>
</comment>
<dbReference type="PANTHER" id="PTHR30238:SF0">
    <property type="entry name" value="THYLAKOID MEMBRANE PROTEIN TERC, CHLOROPLASTIC"/>
    <property type="match status" value="1"/>
</dbReference>
<dbReference type="InterPro" id="IPR036534">
    <property type="entry name" value="GAR_dom_sf"/>
</dbReference>
<reference evidence="7" key="1">
    <citation type="submission" date="2021-02" db="EMBL/GenBank/DDBJ databases">
        <authorList>
            <person name="Dougan E. K."/>
            <person name="Rhodes N."/>
            <person name="Thang M."/>
            <person name="Chan C."/>
        </authorList>
    </citation>
    <scope>NUCLEOTIDE SEQUENCE</scope>
</reference>
<name>A0A813KQS4_POLGL</name>
<feature type="transmembrane region" description="Helical" evidence="6">
    <location>
        <begin position="78"/>
        <end position="97"/>
    </location>
</feature>
<feature type="transmembrane region" description="Helical" evidence="6">
    <location>
        <begin position="165"/>
        <end position="188"/>
    </location>
</feature>
<dbReference type="PANTHER" id="PTHR30238">
    <property type="entry name" value="MEMBRANE BOUND PREDICTED REDOX MODULATOR"/>
    <property type="match status" value="1"/>
</dbReference>
<accession>A0A813KQS4</accession>
<protein>
    <submittedName>
        <fullName evidence="7">Uncharacterized protein</fullName>
    </submittedName>
</protein>
<dbReference type="Pfam" id="PF03741">
    <property type="entry name" value="TerC"/>
    <property type="match status" value="1"/>
</dbReference>
<dbReference type="GO" id="GO:0008017">
    <property type="term" value="F:microtubule binding"/>
    <property type="evidence" value="ECO:0007669"/>
    <property type="project" value="InterPro"/>
</dbReference>
<dbReference type="InterPro" id="IPR005496">
    <property type="entry name" value="Integral_membrane_TerC"/>
</dbReference>
<gene>
    <name evidence="7" type="ORF">PGLA2088_LOCUS36165</name>
</gene>
<dbReference type="GO" id="GO:0016020">
    <property type="term" value="C:membrane"/>
    <property type="evidence" value="ECO:0007669"/>
    <property type="project" value="UniProtKB-SubCell"/>
</dbReference>
<evidence type="ECO:0000256" key="4">
    <source>
        <dbReference type="ARBA" id="ARBA00023136"/>
    </source>
</evidence>
<evidence type="ECO:0000313" key="8">
    <source>
        <dbReference type="Proteomes" id="UP000626109"/>
    </source>
</evidence>
<feature type="region of interest" description="Disordered" evidence="5">
    <location>
        <begin position="222"/>
        <end position="286"/>
    </location>
</feature>
<keyword evidence="2 6" id="KW-0812">Transmembrane</keyword>
<evidence type="ECO:0000313" key="7">
    <source>
        <dbReference type="EMBL" id="CAE8710847.1"/>
    </source>
</evidence>
<feature type="transmembrane region" description="Helical" evidence="6">
    <location>
        <begin position="12"/>
        <end position="31"/>
    </location>
</feature>
<feature type="compositionally biased region" description="Basic and acidic residues" evidence="5">
    <location>
        <begin position="323"/>
        <end position="340"/>
    </location>
</feature>
<comment type="subcellular location">
    <subcellularLocation>
        <location evidence="1">Membrane</location>
        <topology evidence="1">Multi-pass membrane protein</topology>
    </subcellularLocation>
</comment>
<sequence>RFLFVYLGAQLLQQYQFLILIFAAILVYASYKGLAGGDDEEEERVEDSAVFRTLKSVIDISPTFDGDKFFTEVAGRTVATPLLLCLLVIEFSDIVFATDSVPAVLGTTQDPFIAYTSNIFAVFGLRSLFFLLREAMTRFSYLEPAVSLVLGFIGTKIVLDYFKIFEVPVLASLAIVVSILFGGVALSLQELADDDPKGFNGHAAPSESSGWLPASTAAQPVNSSACAQMPPTPNGKGTGRGLDGASSAQPMSSQQGMGRSLQPSAVSNGPSPCAASPPMSREKALEQKVAELSALLERKDQDIKDLQTLLTRAGMKVPALSGDAKKARARDRGTGFKKLSESQPAVPYEAFEQEDPVDMRLEEFYNGTGSAIPFRRINKGFYKFGETILELNIINHKLMARTEDGWNRNKFGPIEKFVMYYENIEREKAGLAPEH</sequence>
<feature type="non-terminal residue" evidence="7">
    <location>
        <position position="435"/>
    </location>
</feature>
<dbReference type="Proteomes" id="UP000626109">
    <property type="component" value="Unassembled WGS sequence"/>
</dbReference>
<organism evidence="7 8">
    <name type="scientific">Polarella glacialis</name>
    <name type="common">Dinoflagellate</name>
    <dbReference type="NCBI Taxonomy" id="89957"/>
    <lineage>
        <taxon>Eukaryota</taxon>
        <taxon>Sar</taxon>
        <taxon>Alveolata</taxon>
        <taxon>Dinophyceae</taxon>
        <taxon>Suessiales</taxon>
        <taxon>Suessiaceae</taxon>
        <taxon>Polarella</taxon>
    </lineage>
</organism>
<feature type="region of interest" description="Disordered" evidence="5">
    <location>
        <begin position="321"/>
        <end position="341"/>
    </location>
</feature>
<dbReference type="SUPFAM" id="SSF143575">
    <property type="entry name" value="GAS2 domain-like"/>
    <property type="match status" value="1"/>
</dbReference>
<keyword evidence="4 6" id="KW-0472">Membrane</keyword>
<evidence type="ECO:0000256" key="2">
    <source>
        <dbReference type="ARBA" id="ARBA00022692"/>
    </source>
</evidence>
<evidence type="ECO:0000256" key="3">
    <source>
        <dbReference type="ARBA" id="ARBA00022989"/>
    </source>
</evidence>
<evidence type="ECO:0000256" key="6">
    <source>
        <dbReference type="SAM" id="Phobius"/>
    </source>
</evidence>